<name>A0AAP5MAF2_9CYAN</name>
<keyword evidence="3" id="KW-0645">Protease</keyword>
<keyword evidence="4 8" id="KW-0812">Transmembrane</keyword>
<dbReference type="Pfam" id="PF09721">
    <property type="entry name" value="Exosortase_EpsH"/>
    <property type="match status" value="1"/>
</dbReference>
<dbReference type="Proteomes" id="UP000667802">
    <property type="component" value="Unassembled WGS sequence"/>
</dbReference>
<feature type="transmembrane region" description="Helical" evidence="8">
    <location>
        <begin position="95"/>
        <end position="117"/>
    </location>
</feature>
<dbReference type="InterPro" id="IPR026392">
    <property type="entry name" value="Exo/Archaeosortase_dom"/>
</dbReference>
<dbReference type="AlphaFoldDB" id="A0AAP5MAF2"/>
<evidence type="ECO:0000256" key="3">
    <source>
        <dbReference type="ARBA" id="ARBA00022670"/>
    </source>
</evidence>
<feature type="transmembrane region" description="Helical" evidence="8">
    <location>
        <begin position="12"/>
        <end position="28"/>
    </location>
</feature>
<evidence type="ECO:0000256" key="7">
    <source>
        <dbReference type="ARBA" id="ARBA00023136"/>
    </source>
</evidence>
<accession>A0AAP5MAF2</accession>
<feature type="transmembrane region" description="Helical" evidence="8">
    <location>
        <begin position="68"/>
        <end position="89"/>
    </location>
</feature>
<evidence type="ECO:0000313" key="9">
    <source>
        <dbReference type="EMBL" id="MDR9896732.1"/>
    </source>
</evidence>
<keyword evidence="2" id="KW-1003">Cell membrane</keyword>
<evidence type="ECO:0000256" key="1">
    <source>
        <dbReference type="ARBA" id="ARBA00004651"/>
    </source>
</evidence>
<keyword evidence="5 9" id="KW-0378">Hydrolase</keyword>
<dbReference type="NCBIfam" id="TIGR04178">
    <property type="entry name" value="exo_archaeo"/>
    <property type="match status" value="1"/>
</dbReference>
<evidence type="ECO:0000256" key="4">
    <source>
        <dbReference type="ARBA" id="ARBA00022692"/>
    </source>
</evidence>
<dbReference type="GO" id="GO:0008233">
    <property type="term" value="F:peptidase activity"/>
    <property type="evidence" value="ECO:0007669"/>
    <property type="project" value="UniProtKB-KW"/>
</dbReference>
<sequence length="284" mass="32371">MNWYLPGQLKSSWFWLSAIAVGLILIQLDLTYKILGKVDSVIISALFWLAISYLIWNKRHTLNLQSNVFSTFCGLLIIIFILVKSQSLFWYESFFVKLSALLSFLCWSLLASGISGLKQYKQEFIILLILVSEQQIITLISEKIDISILAAKFSTFLLWYLGFQVSRQGINVILPTGEIQIYSGCSGLNAIVLLLQLALVFILVFPINFLNKILVPLVAIFLAFIINVFRLALMVLLVASSNKEAFEFWHGQPGNEVFSTLSILAFGYFCHFILRENHLEVIRR</sequence>
<proteinExistence type="predicted"/>
<dbReference type="NCBIfam" id="TIGR03763">
    <property type="entry name" value="cyanoexo_CrtA"/>
    <property type="match status" value="1"/>
</dbReference>
<evidence type="ECO:0000256" key="5">
    <source>
        <dbReference type="ARBA" id="ARBA00022801"/>
    </source>
</evidence>
<feature type="transmembrane region" description="Helical" evidence="8">
    <location>
        <begin position="217"/>
        <end position="237"/>
    </location>
</feature>
<keyword evidence="10" id="KW-1185">Reference proteome</keyword>
<evidence type="ECO:0000256" key="2">
    <source>
        <dbReference type="ARBA" id="ARBA00022475"/>
    </source>
</evidence>
<dbReference type="InterPro" id="IPR022505">
    <property type="entry name" value="Exosortase_cyanobac"/>
</dbReference>
<evidence type="ECO:0000256" key="8">
    <source>
        <dbReference type="SAM" id="Phobius"/>
    </source>
</evidence>
<dbReference type="GO" id="GO:0005886">
    <property type="term" value="C:plasma membrane"/>
    <property type="evidence" value="ECO:0007669"/>
    <property type="project" value="UniProtKB-SubCell"/>
</dbReference>
<comment type="subcellular location">
    <subcellularLocation>
        <location evidence="1">Cell membrane</location>
        <topology evidence="1">Multi-pass membrane protein</topology>
    </subcellularLocation>
</comment>
<dbReference type="GO" id="GO:0006508">
    <property type="term" value="P:proteolysis"/>
    <property type="evidence" value="ECO:0007669"/>
    <property type="project" value="UniProtKB-KW"/>
</dbReference>
<dbReference type="RefSeq" id="WP_208340126.1">
    <property type="nucleotide sequence ID" value="NZ_CAWQFN010000605.1"/>
</dbReference>
<feature type="transmembrane region" description="Helical" evidence="8">
    <location>
        <begin position="181"/>
        <end position="205"/>
    </location>
</feature>
<dbReference type="EMBL" id="JAALHA020000009">
    <property type="protein sequence ID" value="MDR9896732.1"/>
    <property type="molecule type" value="Genomic_DNA"/>
</dbReference>
<gene>
    <name evidence="9" type="primary">crtA</name>
    <name evidence="9" type="ORF">G7B40_019500</name>
</gene>
<feature type="transmembrane region" description="Helical" evidence="8">
    <location>
        <begin position="257"/>
        <end position="274"/>
    </location>
</feature>
<organism evidence="9 10">
    <name type="scientific">Aetokthonos hydrillicola Thurmond2011</name>
    <dbReference type="NCBI Taxonomy" id="2712845"/>
    <lineage>
        <taxon>Bacteria</taxon>
        <taxon>Bacillati</taxon>
        <taxon>Cyanobacteriota</taxon>
        <taxon>Cyanophyceae</taxon>
        <taxon>Nostocales</taxon>
        <taxon>Hapalosiphonaceae</taxon>
        <taxon>Aetokthonos</taxon>
    </lineage>
</organism>
<feature type="transmembrane region" description="Helical" evidence="8">
    <location>
        <begin position="144"/>
        <end position="161"/>
    </location>
</feature>
<keyword evidence="7 8" id="KW-0472">Membrane</keyword>
<dbReference type="InterPro" id="IPR019127">
    <property type="entry name" value="Exosortase"/>
</dbReference>
<evidence type="ECO:0000256" key="6">
    <source>
        <dbReference type="ARBA" id="ARBA00022989"/>
    </source>
</evidence>
<keyword evidence="6 8" id="KW-1133">Transmembrane helix</keyword>
<comment type="caution">
    <text evidence="9">The sequence shown here is derived from an EMBL/GenBank/DDBJ whole genome shotgun (WGS) entry which is preliminary data.</text>
</comment>
<reference evidence="10" key="1">
    <citation type="journal article" date="2021" name="Science">
        <title>Hunting the eagle killer: A cyanobacterial neurotoxin causes vacuolar myelinopathy.</title>
        <authorList>
            <person name="Breinlinger S."/>
            <person name="Phillips T.J."/>
            <person name="Haram B.N."/>
            <person name="Mares J."/>
            <person name="Martinez Yerena J.A."/>
            <person name="Hrouzek P."/>
            <person name="Sobotka R."/>
            <person name="Henderson W.M."/>
            <person name="Schmieder P."/>
            <person name="Williams S.M."/>
            <person name="Lauderdale J.D."/>
            <person name="Wilde H.D."/>
            <person name="Gerrin W."/>
            <person name="Kust A."/>
            <person name="Washington J.W."/>
            <person name="Wagner C."/>
            <person name="Geier B."/>
            <person name="Liebeke M."/>
            <person name="Enke H."/>
            <person name="Niedermeyer T.H.J."/>
            <person name="Wilde S.B."/>
        </authorList>
    </citation>
    <scope>NUCLEOTIDE SEQUENCE [LARGE SCALE GENOMIC DNA]</scope>
    <source>
        <strain evidence="10">Thurmond2011</strain>
    </source>
</reference>
<feature type="transmembrane region" description="Helical" evidence="8">
    <location>
        <begin position="34"/>
        <end position="56"/>
    </location>
</feature>
<evidence type="ECO:0000313" key="10">
    <source>
        <dbReference type="Proteomes" id="UP000667802"/>
    </source>
</evidence>
<protein>
    <submittedName>
        <fullName evidence="9">Cyanoexosortase A</fullName>
        <ecNumber evidence="9">3.4.22.-</ecNumber>
    </submittedName>
</protein>
<dbReference type="EC" id="3.4.22.-" evidence="9"/>